<evidence type="ECO:0000313" key="2">
    <source>
        <dbReference type="EMBL" id="MCD7453576.1"/>
    </source>
</evidence>
<organism evidence="2 3">
    <name type="scientific">Datura stramonium</name>
    <name type="common">Jimsonweed</name>
    <name type="synonym">Common thornapple</name>
    <dbReference type="NCBI Taxonomy" id="4076"/>
    <lineage>
        <taxon>Eukaryota</taxon>
        <taxon>Viridiplantae</taxon>
        <taxon>Streptophyta</taxon>
        <taxon>Embryophyta</taxon>
        <taxon>Tracheophyta</taxon>
        <taxon>Spermatophyta</taxon>
        <taxon>Magnoliopsida</taxon>
        <taxon>eudicotyledons</taxon>
        <taxon>Gunneridae</taxon>
        <taxon>Pentapetalae</taxon>
        <taxon>asterids</taxon>
        <taxon>lamiids</taxon>
        <taxon>Solanales</taxon>
        <taxon>Solanaceae</taxon>
        <taxon>Solanoideae</taxon>
        <taxon>Datureae</taxon>
        <taxon>Datura</taxon>
    </lineage>
</organism>
<feature type="region of interest" description="Disordered" evidence="1">
    <location>
        <begin position="104"/>
        <end position="126"/>
    </location>
</feature>
<accession>A0ABS8S3D9</accession>
<proteinExistence type="predicted"/>
<sequence>MGGLELLILYLFHGKIFKVSNDDAKNDDNRDTARVNVFTDVVDAIEMKNILPMDSLCLNLLNMNQDKKDATKTLDFQVWTLNMYDLRNVVNILLQVEEFILGRGSVSGSGNSGNNKGDHGGADAGN</sequence>
<keyword evidence="3" id="KW-1185">Reference proteome</keyword>
<comment type="caution">
    <text evidence="2">The sequence shown here is derived from an EMBL/GenBank/DDBJ whole genome shotgun (WGS) entry which is preliminary data.</text>
</comment>
<dbReference type="Proteomes" id="UP000823775">
    <property type="component" value="Unassembled WGS sequence"/>
</dbReference>
<gene>
    <name evidence="2" type="ORF">HAX54_021446</name>
</gene>
<evidence type="ECO:0000256" key="1">
    <source>
        <dbReference type="SAM" id="MobiDB-lite"/>
    </source>
</evidence>
<evidence type="ECO:0000313" key="3">
    <source>
        <dbReference type="Proteomes" id="UP000823775"/>
    </source>
</evidence>
<reference evidence="2 3" key="1">
    <citation type="journal article" date="2021" name="BMC Genomics">
        <title>Datura genome reveals duplications of psychoactive alkaloid biosynthetic genes and high mutation rate following tissue culture.</title>
        <authorList>
            <person name="Rajewski A."/>
            <person name="Carter-House D."/>
            <person name="Stajich J."/>
            <person name="Litt A."/>
        </authorList>
    </citation>
    <scope>NUCLEOTIDE SEQUENCE [LARGE SCALE GENOMIC DNA]</scope>
    <source>
        <strain evidence="2">AR-01</strain>
    </source>
</reference>
<name>A0ABS8S3D9_DATST</name>
<dbReference type="EMBL" id="JACEIK010000258">
    <property type="protein sequence ID" value="MCD7453576.1"/>
    <property type="molecule type" value="Genomic_DNA"/>
</dbReference>
<protein>
    <submittedName>
        <fullName evidence="2">Uncharacterized protein</fullName>
    </submittedName>
</protein>
<feature type="compositionally biased region" description="Basic and acidic residues" evidence="1">
    <location>
        <begin position="116"/>
        <end position="126"/>
    </location>
</feature>